<dbReference type="GeneID" id="27728193"/>
<dbReference type="Pfam" id="PF22807">
    <property type="entry name" value="TrAA12"/>
    <property type="match status" value="1"/>
</dbReference>
<dbReference type="PANTHER" id="PTHR19328:SF53">
    <property type="entry name" value="MEMBRANE PROTEIN"/>
    <property type="match status" value="1"/>
</dbReference>
<dbReference type="KEGG" id="sapo:SAPIO_CDS9121"/>
<dbReference type="InterPro" id="IPR011042">
    <property type="entry name" value="6-blade_b-propeller_TolB-like"/>
</dbReference>
<feature type="chain" id="PRO_5001775055" evidence="1">
    <location>
        <begin position="20"/>
        <end position="464"/>
    </location>
</feature>
<dbReference type="InterPro" id="IPR011041">
    <property type="entry name" value="Quinoprot_gluc/sorb_DH_b-prop"/>
</dbReference>
<dbReference type="SUPFAM" id="SSF50952">
    <property type="entry name" value="Soluble quinoprotein glucose dehydrogenase"/>
    <property type="match status" value="1"/>
</dbReference>
<evidence type="ECO:0000313" key="3">
    <source>
        <dbReference type="EMBL" id="KEZ40102.1"/>
    </source>
</evidence>
<dbReference type="InterPro" id="IPR054539">
    <property type="entry name" value="Beta-prop_PDH"/>
</dbReference>
<dbReference type="VEuPathDB" id="FungiDB:SAPIO_CDS9121"/>
<dbReference type="OrthoDB" id="507128at2759"/>
<protein>
    <submittedName>
        <fullName evidence="3">Glucose sorbosone dehydrogenase</fullName>
    </submittedName>
</protein>
<comment type="caution">
    <text evidence="3">The sequence shown here is derived from an EMBL/GenBank/DDBJ whole genome shotgun (WGS) entry which is preliminary data.</text>
</comment>
<dbReference type="EMBL" id="JOWA01000132">
    <property type="protein sequence ID" value="KEZ40102.1"/>
    <property type="molecule type" value="Genomic_DNA"/>
</dbReference>
<evidence type="ECO:0000313" key="4">
    <source>
        <dbReference type="Proteomes" id="UP000028545"/>
    </source>
</evidence>
<evidence type="ECO:0000256" key="1">
    <source>
        <dbReference type="SAM" id="SignalP"/>
    </source>
</evidence>
<dbReference type="OMA" id="NMANNDQ"/>
<dbReference type="Proteomes" id="UP000028545">
    <property type="component" value="Unassembled WGS sequence"/>
</dbReference>
<dbReference type="HOGENOM" id="CLU_039534_1_1_1"/>
<name>A0A084FYE0_PSEDA</name>
<keyword evidence="4" id="KW-1185">Reference proteome</keyword>
<sequence length="464" mass="49220">MMLKHTALAAALFAAGALAKCENVIVPSYQSPTLASGWQGQLVANGFKKPRTLHFDTEGSLIILDAGVGVRRVKFTDNGDTCLEVAENKLLIDNKDLNHGLAFSGDGKTLYASTEESVFAYTYDAKAGTVADASSPRTVIDGMSSNDHLTRTLLMSQKSPGFLAVSRGSDENFDVDAEDPTTGVSQIKIFDLNKLASGAKYTFNSDGRRLGWGLRNSVGIAEDPDSGRIYSVETSVDEVTRNGQNIEKNNPGEELNMHSKATETAEGGNYGYPYCYPIWDTNVPDNEGLQTGDLFSTNETHITDEKCAEDTVAPRLVFPAHTSPLNLLFNSDGSTLYISFRGSFDPTNPVGYMVSTVSFTNGQPTARLSATDALTPIFTNPSLSACPANCFRPVGLAFDSQGRLWVSADSTGEIYVLKKLADAAAPGVFVSKPDESGAGTPGAFGLQGVLVGGAAFAVAALIAL</sequence>
<dbReference type="PANTHER" id="PTHR19328">
    <property type="entry name" value="HEDGEHOG-INTERACTING PROTEIN"/>
    <property type="match status" value="1"/>
</dbReference>
<feature type="signal peptide" evidence="1">
    <location>
        <begin position="1"/>
        <end position="19"/>
    </location>
</feature>
<dbReference type="Gene3D" id="2.120.10.30">
    <property type="entry name" value="TolB, C-terminal domain"/>
    <property type="match status" value="1"/>
</dbReference>
<reference evidence="3 4" key="1">
    <citation type="journal article" date="2014" name="Genome Announc.">
        <title>Draft genome sequence of the pathogenic fungus Scedosporium apiospermum.</title>
        <authorList>
            <person name="Vandeputte P."/>
            <person name="Ghamrawi S."/>
            <person name="Rechenmann M."/>
            <person name="Iltis A."/>
            <person name="Giraud S."/>
            <person name="Fleury M."/>
            <person name="Thornton C."/>
            <person name="Delhaes L."/>
            <person name="Meyer W."/>
            <person name="Papon N."/>
            <person name="Bouchara J.P."/>
        </authorList>
    </citation>
    <scope>NUCLEOTIDE SEQUENCE [LARGE SCALE GENOMIC DNA]</scope>
    <source>
        <strain evidence="3 4">IHEM 14462</strain>
    </source>
</reference>
<gene>
    <name evidence="3" type="ORF">SAPIO_CDS9121</name>
</gene>
<dbReference type="AlphaFoldDB" id="A0A084FYE0"/>
<keyword evidence="1" id="KW-0732">Signal</keyword>
<dbReference type="RefSeq" id="XP_016639901.1">
    <property type="nucleotide sequence ID" value="XM_016790598.1"/>
</dbReference>
<feature type="domain" description="Pyrroloquinoline quinone-dependent pyranose dehydrogenase beta-propeller" evidence="2">
    <location>
        <begin position="32"/>
        <end position="419"/>
    </location>
</feature>
<accession>A0A084FYE0</accession>
<proteinExistence type="predicted"/>
<evidence type="ECO:0000259" key="2">
    <source>
        <dbReference type="Pfam" id="PF22807"/>
    </source>
</evidence>
<organism evidence="3 4">
    <name type="scientific">Pseudallescheria apiosperma</name>
    <name type="common">Scedosporium apiospermum</name>
    <dbReference type="NCBI Taxonomy" id="563466"/>
    <lineage>
        <taxon>Eukaryota</taxon>
        <taxon>Fungi</taxon>
        <taxon>Dikarya</taxon>
        <taxon>Ascomycota</taxon>
        <taxon>Pezizomycotina</taxon>
        <taxon>Sordariomycetes</taxon>
        <taxon>Hypocreomycetidae</taxon>
        <taxon>Microascales</taxon>
        <taxon>Microascaceae</taxon>
        <taxon>Scedosporium</taxon>
    </lineage>
</organism>